<dbReference type="PANTHER" id="PTHR33336:SF3">
    <property type="entry name" value="ABM DOMAIN-CONTAINING PROTEIN"/>
    <property type="match status" value="1"/>
</dbReference>
<name>A0A220RZL5_9NEIS</name>
<sequence length="238" mass="27083">MKKLSVLMMAMLLNACATLPEPPQSLMVRLFELQTPTQQIQRFSDTVHQTMLFSHAHEPDTLAMYSLRKTDDATFNYVFEIYQDGDAYQVHTQSDAFKHYRAIAPEMVNGRKVIETAPQFLYEREAVNISGSLKKPFVRLAQMQVKPEYHDDFKQELLGLLRHAVDNQSGILALYAVTAKDSPNDWYLFEIYDNAGVHQAVQALPEFSRYRAKVSPMLANAHSQALDGVVLTSKGRLK</sequence>
<dbReference type="Proteomes" id="UP000198238">
    <property type="component" value="Chromosome"/>
</dbReference>
<gene>
    <name evidence="3" type="ORF">BG910_01810</name>
</gene>
<proteinExistence type="predicted"/>
<keyword evidence="1" id="KW-0732">Signal</keyword>
<protein>
    <recommendedName>
        <fullName evidence="2">ABM domain-containing protein</fullName>
    </recommendedName>
</protein>
<dbReference type="EMBL" id="CP022278">
    <property type="protein sequence ID" value="ASK26644.1"/>
    <property type="molecule type" value="Genomic_DNA"/>
</dbReference>
<dbReference type="SUPFAM" id="SSF54909">
    <property type="entry name" value="Dimeric alpha+beta barrel"/>
    <property type="match status" value="2"/>
</dbReference>
<dbReference type="KEGG" id="nei:BG910_01810"/>
<organism evidence="3 4">
    <name type="scientific">Neisseria chenwenguii</name>
    <dbReference type="NCBI Taxonomy" id="1853278"/>
    <lineage>
        <taxon>Bacteria</taxon>
        <taxon>Pseudomonadati</taxon>
        <taxon>Pseudomonadota</taxon>
        <taxon>Betaproteobacteria</taxon>
        <taxon>Neisseriales</taxon>
        <taxon>Neisseriaceae</taxon>
        <taxon>Neisseria</taxon>
    </lineage>
</organism>
<accession>A0A220RZL5</accession>
<dbReference type="Pfam" id="PF03992">
    <property type="entry name" value="ABM"/>
    <property type="match status" value="2"/>
</dbReference>
<evidence type="ECO:0000313" key="4">
    <source>
        <dbReference type="Proteomes" id="UP000198238"/>
    </source>
</evidence>
<dbReference type="AlphaFoldDB" id="A0A220RZL5"/>
<dbReference type="Gene3D" id="3.30.70.100">
    <property type="match status" value="1"/>
</dbReference>
<feature type="domain" description="ABM" evidence="2">
    <location>
        <begin position="137"/>
        <end position="226"/>
    </location>
</feature>
<dbReference type="InterPro" id="IPR007138">
    <property type="entry name" value="ABM_dom"/>
</dbReference>
<evidence type="ECO:0000256" key="1">
    <source>
        <dbReference type="SAM" id="SignalP"/>
    </source>
</evidence>
<keyword evidence="4" id="KW-1185">Reference proteome</keyword>
<dbReference type="InterPro" id="IPR011008">
    <property type="entry name" value="Dimeric_a/b-barrel"/>
</dbReference>
<evidence type="ECO:0000313" key="3">
    <source>
        <dbReference type="EMBL" id="ASK26644.1"/>
    </source>
</evidence>
<dbReference type="RefSeq" id="WP_089035366.1">
    <property type="nucleotide sequence ID" value="NZ_CP022278.1"/>
</dbReference>
<reference evidence="3 4" key="1">
    <citation type="submission" date="2017-06" db="EMBL/GenBank/DDBJ databases">
        <title>Neisseria chenwenguii sp. nov., isolated from the intestinal contents of Tibetan Plateau Pika in Yushu, Qinghai Province, China.</title>
        <authorList>
            <person name="Zhang G."/>
        </authorList>
    </citation>
    <scope>NUCLEOTIDE SEQUENCE [LARGE SCALE GENOMIC DNA]</scope>
    <source>
        <strain evidence="3 4">10023</strain>
    </source>
</reference>
<evidence type="ECO:0000259" key="2">
    <source>
        <dbReference type="PROSITE" id="PS51725"/>
    </source>
</evidence>
<dbReference type="PROSITE" id="PS51725">
    <property type="entry name" value="ABM"/>
    <property type="match status" value="2"/>
</dbReference>
<feature type="domain" description="ABM" evidence="2">
    <location>
        <begin position="27"/>
        <end position="116"/>
    </location>
</feature>
<dbReference type="GO" id="GO:0003824">
    <property type="term" value="F:catalytic activity"/>
    <property type="evidence" value="ECO:0007669"/>
    <property type="project" value="TreeGrafter"/>
</dbReference>
<feature type="chain" id="PRO_5012397602" description="ABM domain-containing protein" evidence="1">
    <location>
        <begin position="18"/>
        <end position="238"/>
    </location>
</feature>
<feature type="signal peptide" evidence="1">
    <location>
        <begin position="1"/>
        <end position="17"/>
    </location>
</feature>
<dbReference type="PANTHER" id="PTHR33336">
    <property type="entry name" value="QUINOL MONOOXYGENASE YGIN-RELATED"/>
    <property type="match status" value="1"/>
</dbReference>
<dbReference type="InterPro" id="IPR050744">
    <property type="entry name" value="AI-2_Isomerase_LsrG"/>
</dbReference>